<name>A0EJL3_9BACT</name>
<dbReference type="PANTHER" id="PTHR30163">
    <property type="entry name" value="MEMBRANE-BOUND LYTIC MUREIN TRANSGLYCOSYLASE B"/>
    <property type="match status" value="1"/>
</dbReference>
<dbReference type="Gene3D" id="1.10.101.10">
    <property type="entry name" value="PGBD-like superfamily/PGBD"/>
    <property type="match status" value="1"/>
</dbReference>
<evidence type="ECO:0000259" key="2">
    <source>
        <dbReference type="Pfam" id="PF01471"/>
    </source>
</evidence>
<dbReference type="AlphaFoldDB" id="A0EJL3"/>
<dbReference type="Pfam" id="PF13406">
    <property type="entry name" value="SLT_2"/>
    <property type="match status" value="1"/>
</dbReference>
<evidence type="ECO:0000259" key="3">
    <source>
        <dbReference type="Pfam" id="PF13406"/>
    </source>
</evidence>
<dbReference type="Gene3D" id="1.10.8.350">
    <property type="entry name" value="Bacterial muramidase"/>
    <property type="match status" value="1"/>
</dbReference>
<feature type="domain" description="Peptidoglycan binding-like" evidence="2">
    <location>
        <begin position="348"/>
        <end position="402"/>
    </location>
</feature>
<dbReference type="FunFam" id="1.10.8.350:FF:000001">
    <property type="entry name" value="Lytic murein transglycosylase B"/>
    <property type="match status" value="1"/>
</dbReference>
<dbReference type="CDD" id="cd13399">
    <property type="entry name" value="Slt35-like"/>
    <property type="match status" value="1"/>
</dbReference>
<dbReference type="InterPro" id="IPR023346">
    <property type="entry name" value="Lysozyme-like_dom_sf"/>
</dbReference>
<protein>
    <submittedName>
        <fullName evidence="4">Translycolase-related protein</fullName>
    </submittedName>
</protein>
<dbReference type="GO" id="GO:0008933">
    <property type="term" value="F:peptidoglycan lytic transglycosylase activity"/>
    <property type="evidence" value="ECO:0007669"/>
    <property type="project" value="TreeGrafter"/>
</dbReference>
<reference evidence="4" key="1">
    <citation type="journal article" date="2009" name="Appl. Microbiol. Biotechnol.">
        <title>Cloning and characterization of a new cold-active lipase from a deep-sea sediment metagenome.</title>
        <authorList>
            <person name="Jeon J.H."/>
            <person name="Kim J.T."/>
            <person name="Kim Y.J."/>
            <person name="Kim H.K."/>
            <person name="Lee H.S."/>
            <person name="Kang S.G."/>
            <person name="Kim S.J."/>
            <person name="Lee J.H."/>
        </authorList>
    </citation>
    <scope>NUCLEOTIDE SEQUENCE</scope>
</reference>
<sequence>MNAAIQHGNRRYVVARLVLTTLIGLIATFPAQADFEQCKANLKDRARAEGIDPSTINHVLDAVDYNAKVIELDQRQPEFTRSFGNYYHLRVTTSRVAIGRALLATHIDLLQRVRRQTGVPPHYLVAFWGLETNFGNIFGNMSVPDSLTTLACDPRRSEFFSAELMNALRIIEAGDVEVEKMRGSWAGAMGHVQFMPSAYLNYAVDGDGDGRRDLWGSIPDAMFSAGNFLQQLGWQPGIRWGREVILPDSFDYALANTGKAKPLNDWRKLGIKDVFGQPLAKSDIATSLLVPSGHKGPAFVTYQNFDVIMRWNRSEYYALSVGRLADRIAGAGKLRNTPPDADLKLSNGLVLQLQENLNTLGYDAGEPDGVPGPMTRSAVSRYQQSKGVIADGYLDATILEAIDKDVSSE</sequence>
<dbReference type="InterPro" id="IPR036365">
    <property type="entry name" value="PGBD-like_sf"/>
</dbReference>
<dbReference type="CAZy" id="GH103">
    <property type="family name" value="Glycoside Hydrolase Family 103"/>
</dbReference>
<proteinExistence type="predicted"/>
<dbReference type="NCBIfam" id="TIGR02283">
    <property type="entry name" value="MltB_2"/>
    <property type="match status" value="1"/>
</dbReference>
<dbReference type="InterPro" id="IPR043426">
    <property type="entry name" value="MltB-like"/>
</dbReference>
<dbReference type="Gene3D" id="1.10.530.10">
    <property type="match status" value="1"/>
</dbReference>
<feature type="chain" id="PRO_5002624846" evidence="1">
    <location>
        <begin position="34"/>
        <end position="409"/>
    </location>
</feature>
<dbReference type="InterPro" id="IPR031304">
    <property type="entry name" value="SLT_2"/>
</dbReference>
<dbReference type="InterPro" id="IPR002477">
    <property type="entry name" value="Peptidoglycan-bd-like"/>
</dbReference>
<dbReference type="SUPFAM" id="SSF53955">
    <property type="entry name" value="Lysozyme-like"/>
    <property type="match status" value="1"/>
</dbReference>
<dbReference type="GO" id="GO:0009253">
    <property type="term" value="P:peptidoglycan catabolic process"/>
    <property type="evidence" value="ECO:0007669"/>
    <property type="project" value="TreeGrafter"/>
</dbReference>
<dbReference type="InterPro" id="IPR011970">
    <property type="entry name" value="MltB_2"/>
</dbReference>
<dbReference type="EMBL" id="DQ229155">
    <property type="protein sequence ID" value="ABB79949.1"/>
    <property type="molecule type" value="Genomic_DNA"/>
</dbReference>
<organism evidence="4">
    <name type="scientific">uncultured bacterium pES01019D12</name>
    <dbReference type="NCBI Taxonomy" id="355333"/>
    <lineage>
        <taxon>Bacteria</taxon>
        <taxon>environmental samples</taxon>
    </lineage>
</organism>
<accession>A0EJL3</accession>
<dbReference type="Pfam" id="PF01471">
    <property type="entry name" value="PG_binding_1"/>
    <property type="match status" value="1"/>
</dbReference>
<feature type="domain" description="Transglycosylase SLT" evidence="3">
    <location>
        <begin position="35"/>
        <end position="326"/>
    </location>
</feature>
<dbReference type="PANTHER" id="PTHR30163:SF8">
    <property type="entry name" value="LYTIC MUREIN TRANSGLYCOSYLASE"/>
    <property type="match status" value="1"/>
</dbReference>
<feature type="signal peptide" evidence="1">
    <location>
        <begin position="1"/>
        <end position="33"/>
    </location>
</feature>
<dbReference type="SUPFAM" id="SSF47090">
    <property type="entry name" value="PGBD-like"/>
    <property type="match status" value="1"/>
</dbReference>
<evidence type="ECO:0000256" key="1">
    <source>
        <dbReference type="SAM" id="SignalP"/>
    </source>
</evidence>
<evidence type="ECO:0000313" key="4">
    <source>
        <dbReference type="EMBL" id="ABB79949.1"/>
    </source>
</evidence>
<dbReference type="InterPro" id="IPR036366">
    <property type="entry name" value="PGBDSf"/>
</dbReference>
<keyword evidence="1" id="KW-0732">Signal</keyword>